<dbReference type="NCBIfam" id="TIGR01587">
    <property type="entry name" value="cas3_core"/>
    <property type="match status" value="1"/>
</dbReference>
<evidence type="ECO:0000256" key="10">
    <source>
        <dbReference type="SAM" id="MobiDB-lite"/>
    </source>
</evidence>
<accession>A0A329QBU6</accession>
<feature type="domain" description="HD Cas3-type" evidence="12">
    <location>
        <begin position="37"/>
        <end position="243"/>
    </location>
</feature>
<dbReference type="NCBIfam" id="TIGR01596">
    <property type="entry name" value="cas3_HD"/>
    <property type="match status" value="1"/>
</dbReference>
<keyword evidence="5" id="KW-0547">Nucleotide-binding</keyword>
<dbReference type="GO" id="GO:0046872">
    <property type="term" value="F:metal ion binding"/>
    <property type="evidence" value="ECO:0007669"/>
    <property type="project" value="UniProtKB-KW"/>
</dbReference>
<dbReference type="InterPro" id="IPR011545">
    <property type="entry name" value="DEAD/DEAH_box_helicase_dom"/>
</dbReference>
<evidence type="ECO:0000256" key="3">
    <source>
        <dbReference type="ARBA" id="ARBA00022722"/>
    </source>
</evidence>
<gene>
    <name evidence="13" type="ORF">DPM12_21000</name>
</gene>
<keyword evidence="14" id="KW-1185">Reference proteome</keyword>
<keyword evidence="7" id="KW-0347">Helicase</keyword>
<dbReference type="PROSITE" id="PS51192">
    <property type="entry name" value="HELICASE_ATP_BIND_1"/>
    <property type="match status" value="1"/>
</dbReference>
<feature type="region of interest" description="Disordered" evidence="10">
    <location>
        <begin position="797"/>
        <end position="821"/>
    </location>
</feature>
<evidence type="ECO:0000256" key="5">
    <source>
        <dbReference type="ARBA" id="ARBA00022741"/>
    </source>
</evidence>
<keyword evidence="6" id="KW-0378">Hydrolase</keyword>
<evidence type="ECO:0008006" key="15">
    <source>
        <dbReference type="Google" id="ProtNLM"/>
    </source>
</evidence>
<keyword evidence="3" id="KW-0540">Nuclease</keyword>
<dbReference type="Pfam" id="PF00270">
    <property type="entry name" value="DEAD"/>
    <property type="match status" value="1"/>
</dbReference>
<evidence type="ECO:0000256" key="7">
    <source>
        <dbReference type="ARBA" id="ARBA00022806"/>
    </source>
</evidence>
<dbReference type="InterPro" id="IPR006474">
    <property type="entry name" value="Helicase_Cas3_CRISPR-ass_core"/>
</dbReference>
<dbReference type="GO" id="GO:0004518">
    <property type="term" value="F:nuclease activity"/>
    <property type="evidence" value="ECO:0007669"/>
    <property type="project" value="UniProtKB-KW"/>
</dbReference>
<dbReference type="Gene3D" id="3.40.50.300">
    <property type="entry name" value="P-loop containing nucleotide triphosphate hydrolases"/>
    <property type="match status" value="2"/>
</dbReference>
<comment type="caution">
    <text evidence="13">The sequence shown here is derived from an EMBL/GenBank/DDBJ whole genome shotgun (WGS) entry which is preliminary data.</text>
</comment>
<sequence length="821" mass="91144">MAVSWPPDSVNVAQGVGSLSEVVVSVPVTAAWGKAGSGSVPHPLVCHMIDTVAVAEQLYDVYLGPTMRRELETGLGPLGHVPSWVAVLCGLHDLGKCSPVFQAKRLDLAVASFGDQVKGELERLVSAAQKGRVDIKHGDFTTVYFRDALRRWGATADVTAAIAHGIGGHHGNLIASDKYLAAKDRRGHYGGHRWDQWRDDLVTALIQLWSLGEPAEANWAETSLDVATAAVGLIALTSVSDWIASDDTKFPYAGFPVDDLEAYRESAREKAQDVVGRRLRWRKWRPPEDTRFRQLFPAIHDPRPLHLAVESLVAEQDSAGVLVIEAPTGEGKTKAGVQAMATLVRRLDLSGGYIALPTRATANGMHSELSDAAHDLGMEYSPKLVYSTAVKELDDARLDPSEVGLDDDAPMHVEKEFFTRRRGLLFPVGIGTWDQSLQASIMSRHVYVRLAGLSSKVLLVDEVHALDTYSSTLLYRLMWWCGRLGIPVILLSATLPADRRAELIAQWKAGSQRLLPNEVEASRVQVPGGWQVTWAGTVGEPVSRPIAISDVNADREVEVDHLADDELTTWLEKRIGQGGCALVICNLVGRVEDMYTRIEQAIADWEKPPTLVYLTRMTSEGQRTDIERWLRESFGETSEQRPHAIVVGTQILEHSLDIDFDLLVSDLCPIDVLIQRVGRVHRHHRPPEVRGCQVPTLGLLEPPIGKNGPSFPRGLHVVYPHEPLLRTWQELRDVSSLRLPSQTSKLVHDVYVASKPAPEGLERRFDQAAKTYSKQQERDEAYARHYYIPPLRCDDSITRLTEQPMNPGRTRRDRRDRRDGS</sequence>
<organism evidence="13 14">
    <name type="scientific">Phytoactinopolyspora halophila</name>
    <dbReference type="NCBI Taxonomy" id="1981511"/>
    <lineage>
        <taxon>Bacteria</taxon>
        <taxon>Bacillati</taxon>
        <taxon>Actinomycetota</taxon>
        <taxon>Actinomycetes</taxon>
        <taxon>Jiangellales</taxon>
        <taxon>Jiangellaceae</taxon>
        <taxon>Phytoactinopolyspora</taxon>
    </lineage>
</organism>
<dbReference type="Pfam" id="PF18019">
    <property type="entry name" value="Cas3_HD"/>
    <property type="match status" value="1"/>
</dbReference>
<dbReference type="GO" id="GO:0016787">
    <property type="term" value="F:hydrolase activity"/>
    <property type="evidence" value="ECO:0007669"/>
    <property type="project" value="UniProtKB-KW"/>
</dbReference>
<dbReference type="GO" id="GO:0051607">
    <property type="term" value="P:defense response to virus"/>
    <property type="evidence" value="ECO:0007669"/>
    <property type="project" value="UniProtKB-KW"/>
</dbReference>
<dbReference type="InterPro" id="IPR006483">
    <property type="entry name" value="CRISPR-assoc_Cas3_HD"/>
</dbReference>
<dbReference type="CDD" id="cd09641">
    <property type="entry name" value="Cas3''_I"/>
    <property type="match status" value="1"/>
</dbReference>
<dbReference type="InterPro" id="IPR038257">
    <property type="entry name" value="CRISPR-assoc_Cas3_HD_sf"/>
</dbReference>
<evidence type="ECO:0000256" key="4">
    <source>
        <dbReference type="ARBA" id="ARBA00022723"/>
    </source>
</evidence>
<evidence type="ECO:0000313" key="14">
    <source>
        <dbReference type="Proteomes" id="UP000250462"/>
    </source>
</evidence>
<dbReference type="Proteomes" id="UP000250462">
    <property type="component" value="Unassembled WGS sequence"/>
</dbReference>
<dbReference type="GO" id="GO:0003676">
    <property type="term" value="F:nucleic acid binding"/>
    <property type="evidence" value="ECO:0007669"/>
    <property type="project" value="InterPro"/>
</dbReference>
<evidence type="ECO:0000313" key="13">
    <source>
        <dbReference type="EMBL" id="RAW09461.1"/>
    </source>
</evidence>
<evidence type="ECO:0000259" key="12">
    <source>
        <dbReference type="PROSITE" id="PS51643"/>
    </source>
</evidence>
<dbReference type="EMBL" id="QMIG01000042">
    <property type="protein sequence ID" value="RAW09461.1"/>
    <property type="molecule type" value="Genomic_DNA"/>
</dbReference>
<reference evidence="13 14" key="1">
    <citation type="submission" date="2018-06" db="EMBL/GenBank/DDBJ databases">
        <title>Phytoactinopolyspora halophila sp. nov., a novel halophilic actinomycete isolated from a saline soil in China.</title>
        <authorList>
            <person name="Tang S.-K."/>
        </authorList>
    </citation>
    <scope>NUCLEOTIDE SEQUENCE [LARGE SCALE GENOMIC DNA]</scope>
    <source>
        <strain evidence="13 14">YIM 96934</strain>
    </source>
</reference>
<dbReference type="RefSeq" id="WP_112260313.1">
    <property type="nucleotide sequence ID" value="NZ_QMIG01000042.1"/>
</dbReference>
<dbReference type="Gene3D" id="1.10.3210.30">
    <property type="match status" value="1"/>
</dbReference>
<evidence type="ECO:0000256" key="6">
    <source>
        <dbReference type="ARBA" id="ARBA00022801"/>
    </source>
</evidence>
<evidence type="ECO:0000259" key="11">
    <source>
        <dbReference type="PROSITE" id="PS51192"/>
    </source>
</evidence>
<keyword evidence="4" id="KW-0479">Metal-binding</keyword>
<comment type="similarity">
    <text evidence="1">In the N-terminal section; belongs to the CRISPR-associated nuclease Cas3-HD family.</text>
</comment>
<dbReference type="InterPro" id="IPR027417">
    <property type="entry name" value="P-loop_NTPase"/>
</dbReference>
<dbReference type="SUPFAM" id="SSF52540">
    <property type="entry name" value="P-loop containing nucleoside triphosphate hydrolases"/>
    <property type="match status" value="1"/>
</dbReference>
<dbReference type="Pfam" id="PF22590">
    <property type="entry name" value="Cas3-like_C_2"/>
    <property type="match status" value="1"/>
</dbReference>
<name>A0A329QBU6_9ACTN</name>
<evidence type="ECO:0000256" key="8">
    <source>
        <dbReference type="ARBA" id="ARBA00022840"/>
    </source>
</evidence>
<comment type="similarity">
    <text evidence="2">In the central section; belongs to the CRISPR-associated helicase Cas3 family.</text>
</comment>
<keyword evidence="8" id="KW-0067">ATP-binding</keyword>
<dbReference type="InterPro" id="IPR014001">
    <property type="entry name" value="Helicase_ATP-bd"/>
</dbReference>
<dbReference type="PROSITE" id="PS51643">
    <property type="entry name" value="HD_CAS3"/>
    <property type="match status" value="1"/>
</dbReference>
<evidence type="ECO:0000256" key="9">
    <source>
        <dbReference type="ARBA" id="ARBA00023118"/>
    </source>
</evidence>
<dbReference type="GO" id="GO:0004386">
    <property type="term" value="F:helicase activity"/>
    <property type="evidence" value="ECO:0007669"/>
    <property type="project" value="UniProtKB-KW"/>
</dbReference>
<evidence type="ECO:0000256" key="1">
    <source>
        <dbReference type="ARBA" id="ARBA00006847"/>
    </source>
</evidence>
<proteinExistence type="inferred from homology"/>
<dbReference type="AlphaFoldDB" id="A0A329QBU6"/>
<dbReference type="InterPro" id="IPR054712">
    <property type="entry name" value="Cas3-like_dom"/>
</dbReference>
<evidence type="ECO:0000256" key="2">
    <source>
        <dbReference type="ARBA" id="ARBA00009046"/>
    </source>
</evidence>
<protein>
    <recommendedName>
        <fullName evidence="15">CRISPR-associated helicase/endonuclease Cas3</fullName>
    </recommendedName>
</protein>
<keyword evidence="9" id="KW-0051">Antiviral defense</keyword>
<dbReference type="GO" id="GO:0005524">
    <property type="term" value="F:ATP binding"/>
    <property type="evidence" value="ECO:0007669"/>
    <property type="project" value="UniProtKB-KW"/>
</dbReference>
<dbReference type="SMART" id="SM00487">
    <property type="entry name" value="DEXDc"/>
    <property type="match status" value="1"/>
</dbReference>
<feature type="domain" description="Helicase ATP-binding" evidence="11">
    <location>
        <begin position="313"/>
        <end position="513"/>
    </location>
</feature>